<dbReference type="EMBL" id="BGPR01028395">
    <property type="protein sequence ID" value="GBN99531.1"/>
    <property type="molecule type" value="Genomic_DNA"/>
</dbReference>
<keyword evidence="2" id="KW-1185">Reference proteome</keyword>
<sequence>MVFLENGDLDLRRYNQPTSKTEVAAIFVGDNREPPANRDTCIYPVDTYSKFRTKDDIDKYVSAKLPDPIADPTLFRIITICMIHGPCRTLNPNSQCMREGVCTKQYPKEFREKTEENINGYPMYQGKCTKSVRVDGRYVSAPEAMWRLNEFNLSDKSHTVVRLAVHLPDQQAIV</sequence>
<comment type="caution">
    <text evidence="1">The sequence shown here is derived from an EMBL/GenBank/DDBJ whole genome shotgun (WGS) entry which is preliminary data.</text>
</comment>
<proteinExistence type="predicted"/>
<accession>A0A4Y2TH13</accession>
<organism evidence="1 2">
    <name type="scientific">Araneus ventricosus</name>
    <name type="common">Orbweaver spider</name>
    <name type="synonym">Epeira ventricosa</name>
    <dbReference type="NCBI Taxonomy" id="182803"/>
    <lineage>
        <taxon>Eukaryota</taxon>
        <taxon>Metazoa</taxon>
        <taxon>Ecdysozoa</taxon>
        <taxon>Arthropoda</taxon>
        <taxon>Chelicerata</taxon>
        <taxon>Arachnida</taxon>
        <taxon>Araneae</taxon>
        <taxon>Araneomorphae</taxon>
        <taxon>Entelegynae</taxon>
        <taxon>Araneoidea</taxon>
        <taxon>Araneidae</taxon>
        <taxon>Araneus</taxon>
    </lineage>
</organism>
<dbReference type="OrthoDB" id="6473558at2759"/>
<evidence type="ECO:0000313" key="2">
    <source>
        <dbReference type="Proteomes" id="UP000499080"/>
    </source>
</evidence>
<reference evidence="1 2" key="1">
    <citation type="journal article" date="2019" name="Sci. Rep.">
        <title>Orb-weaving spider Araneus ventricosus genome elucidates the spidroin gene catalogue.</title>
        <authorList>
            <person name="Kono N."/>
            <person name="Nakamura H."/>
            <person name="Ohtoshi R."/>
            <person name="Moran D.A.P."/>
            <person name="Shinohara A."/>
            <person name="Yoshida Y."/>
            <person name="Fujiwara M."/>
            <person name="Mori M."/>
            <person name="Tomita M."/>
            <person name="Arakawa K."/>
        </authorList>
    </citation>
    <scope>NUCLEOTIDE SEQUENCE [LARGE SCALE GENOMIC DNA]</scope>
</reference>
<dbReference type="Proteomes" id="UP000499080">
    <property type="component" value="Unassembled WGS sequence"/>
</dbReference>
<evidence type="ECO:0000313" key="1">
    <source>
        <dbReference type="EMBL" id="GBN99531.1"/>
    </source>
</evidence>
<dbReference type="AlphaFoldDB" id="A0A4Y2TH13"/>
<name>A0A4Y2TH13_ARAVE</name>
<gene>
    <name evidence="1" type="ORF">AVEN_74742_1</name>
</gene>
<protein>
    <submittedName>
        <fullName evidence="1">Uncharacterized protein</fullName>
    </submittedName>
</protein>